<feature type="region of interest" description="Disordered" evidence="7">
    <location>
        <begin position="595"/>
        <end position="623"/>
    </location>
</feature>
<protein>
    <recommendedName>
        <fullName evidence="6">Spindle pole body component</fullName>
    </recommendedName>
</protein>
<comment type="caution">
    <text evidence="10">The sequence shown here is derived from an EMBL/GenBank/DDBJ whole genome shotgun (WGS) entry which is preliminary data.</text>
</comment>
<proteinExistence type="inferred from homology"/>
<dbReference type="GO" id="GO:0000278">
    <property type="term" value="P:mitotic cell cycle"/>
    <property type="evidence" value="ECO:0007669"/>
    <property type="project" value="TreeGrafter"/>
</dbReference>
<dbReference type="GO" id="GO:0000922">
    <property type="term" value="C:spindle pole"/>
    <property type="evidence" value="ECO:0007669"/>
    <property type="project" value="InterPro"/>
</dbReference>
<dbReference type="PANTHER" id="PTHR19302">
    <property type="entry name" value="GAMMA TUBULIN COMPLEX PROTEIN"/>
    <property type="match status" value="1"/>
</dbReference>
<dbReference type="InterPro" id="IPR042241">
    <property type="entry name" value="GCP_C_sf"/>
</dbReference>
<evidence type="ECO:0000256" key="1">
    <source>
        <dbReference type="ARBA" id="ARBA00004267"/>
    </source>
</evidence>
<dbReference type="GO" id="GO:0051321">
    <property type="term" value="P:meiotic cell cycle"/>
    <property type="evidence" value="ECO:0007669"/>
    <property type="project" value="TreeGrafter"/>
</dbReference>
<feature type="domain" description="Gamma tubulin complex component protein N-terminal" evidence="9">
    <location>
        <begin position="2"/>
        <end position="317"/>
    </location>
</feature>
<dbReference type="InterPro" id="IPR041470">
    <property type="entry name" value="GCP_N"/>
</dbReference>
<evidence type="ECO:0000256" key="4">
    <source>
        <dbReference type="ARBA" id="ARBA00022701"/>
    </source>
</evidence>
<evidence type="ECO:0000256" key="5">
    <source>
        <dbReference type="ARBA" id="ARBA00023212"/>
    </source>
</evidence>
<keyword evidence="5 6" id="KW-0206">Cytoskeleton</keyword>
<dbReference type="GO" id="GO:0000930">
    <property type="term" value="C:gamma-tubulin complex"/>
    <property type="evidence" value="ECO:0007669"/>
    <property type="project" value="TreeGrafter"/>
</dbReference>
<evidence type="ECO:0000256" key="3">
    <source>
        <dbReference type="ARBA" id="ARBA00022490"/>
    </source>
</evidence>
<name>A0AAD9ZBI1_9LECA</name>
<reference evidence="10" key="1">
    <citation type="submission" date="2022-11" db="EMBL/GenBank/DDBJ databases">
        <title>Chromosomal genome sequence assembly and mating type (MAT) locus characterization of the leprose asexual lichenized fungus Lepraria neglecta (Nyl.) Erichsen.</title>
        <authorList>
            <person name="Allen J.L."/>
            <person name="Pfeffer B."/>
        </authorList>
    </citation>
    <scope>NUCLEOTIDE SEQUENCE</scope>
    <source>
        <strain evidence="10">Allen 5258</strain>
    </source>
</reference>
<dbReference type="EMBL" id="JASNWA010000006">
    <property type="protein sequence ID" value="KAK3174638.1"/>
    <property type="molecule type" value="Genomic_DNA"/>
</dbReference>
<organism evidence="10 11">
    <name type="scientific">Lepraria neglecta</name>
    <dbReference type="NCBI Taxonomy" id="209136"/>
    <lineage>
        <taxon>Eukaryota</taxon>
        <taxon>Fungi</taxon>
        <taxon>Dikarya</taxon>
        <taxon>Ascomycota</taxon>
        <taxon>Pezizomycotina</taxon>
        <taxon>Lecanoromycetes</taxon>
        <taxon>OSLEUM clade</taxon>
        <taxon>Lecanoromycetidae</taxon>
        <taxon>Lecanorales</taxon>
        <taxon>Lecanorineae</taxon>
        <taxon>Stereocaulaceae</taxon>
        <taxon>Lepraria</taxon>
    </lineage>
</organism>
<dbReference type="GO" id="GO:0005874">
    <property type="term" value="C:microtubule"/>
    <property type="evidence" value="ECO:0007669"/>
    <property type="project" value="UniProtKB-KW"/>
</dbReference>
<evidence type="ECO:0000256" key="6">
    <source>
        <dbReference type="RuleBase" id="RU363050"/>
    </source>
</evidence>
<accession>A0AAD9ZBI1</accession>
<dbReference type="GO" id="GO:0051225">
    <property type="term" value="P:spindle assembly"/>
    <property type="evidence" value="ECO:0007669"/>
    <property type="project" value="TreeGrafter"/>
</dbReference>
<dbReference type="GO" id="GO:0031122">
    <property type="term" value="P:cytoplasmic microtubule organization"/>
    <property type="evidence" value="ECO:0007669"/>
    <property type="project" value="TreeGrafter"/>
</dbReference>
<keyword evidence="3 6" id="KW-0963">Cytoplasm</keyword>
<evidence type="ECO:0000256" key="2">
    <source>
        <dbReference type="ARBA" id="ARBA00010337"/>
    </source>
</evidence>
<dbReference type="InterPro" id="IPR040457">
    <property type="entry name" value="GCP_C"/>
</dbReference>
<feature type="domain" description="Gamma tubulin complex component C-terminal" evidence="8">
    <location>
        <begin position="328"/>
        <end position="721"/>
    </location>
</feature>
<evidence type="ECO:0000256" key="7">
    <source>
        <dbReference type="SAM" id="MobiDB-lite"/>
    </source>
</evidence>
<dbReference type="Proteomes" id="UP001276659">
    <property type="component" value="Unassembled WGS sequence"/>
</dbReference>
<evidence type="ECO:0000313" key="11">
    <source>
        <dbReference type="Proteomes" id="UP001276659"/>
    </source>
</evidence>
<keyword evidence="4 6" id="KW-0493">Microtubule</keyword>
<dbReference type="GO" id="GO:0007020">
    <property type="term" value="P:microtubule nucleation"/>
    <property type="evidence" value="ECO:0007669"/>
    <property type="project" value="InterPro"/>
</dbReference>
<dbReference type="Pfam" id="PF04130">
    <property type="entry name" value="GCP_C_terminal"/>
    <property type="match status" value="1"/>
</dbReference>
<dbReference type="GO" id="GO:0044732">
    <property type="term" value="C:mitotic spindle pole body"/>
    <property type="evidence" value="ECO:0007669"/>
    <property type="project" value="TreeGrafter"/>
</dbReference>
<dbReference type="Gene3D" id="1.20.120.1900">
    <property type="entry name" value="Gamma-tubulin complex, C-terminal domain"/>
    <property type="match status" value="1"/>
</dbReference>
<comment type="subcellular location">
    <subcellularLocation>
        <location evidence="1 6">Cytoplasm</location>
        <location evidence="1 6">Cytoskeleton</location>
        <location evidence="1 6">Microtubule organizing center</location>
    </subcellularLocation>
</comment>
<gene>
    <name evidence="10" type="ORF">OEA41_001884</name>
</gene>
<dbReference type="Pfam" id="PF17681">
    <property type="entry name" value="GCP_N_terminal"/>
    <property type="match status" value="1"/>
</dbReference>
<keyword evidence="11" id="KW-1185">Reference proteome</keyword>
<evidence type="ECO:0000259" key="8">
    <source>
        <dbReference type="Pfam" id="PF04130"/>
    </source>
</evidence>
<sequence length="775" mass="84698">MIHELLLGISGHPSPLLSSSGKAEDTNGLLQSVLSPAEKALLHTLTQDLGEKNKKIRTNASAISSSHPSTVCRAVPNAMVSTHLASFQRRILEVEKDILEQDASIVGAYNIVPLSSIVGAFDGWGRKLEWLWRLIQFIQAPGPKAYSRSGQPNNGPCTAAELMEHLRDSTHTGYPDIEQIALNLLKVAETAWLKQISTWVLYGRHPTAGTADFFITQESVNLNGLSSFNEYGIQYSLVPHFVTKATAQSILSIGKALNHIRERQDVLTNDSSKTSAQDLAFLPTHLAHLSSLEFPLSPSSFSAAIGAIRLSLSQNALQKLLPMTKAMEILRLLKDFFLLDNGEFAIALITAADERLTSRTRPEVSKQNLASDLASMTVKEGEVSAVLARTWTALASLQSLDPTYDEVVDDQLDLASELIRLSIKSLNASSTPSRGPTDKLSMASFDDLLLPSSTVLSLRVPSPMDLFLTSSDVDTYSNIHAYLLAIRRAHLRLSKLFLLSVLRRDHPSPKPPTSLNHKDAFGALARIRGRADQRTKKMRPIWATISSAAFFLAEVGEYFQGEVVKSSWSTFQSWLLPSLASDMRSINASLMSSIGSGGRSYPSRPNSSRSSQGNAPHSPHDPETLTQAHKAYLAALEKELLLGNSNFTTLLRRFMTSIDHLSALMQRLNLTQQRLDSETGTDVPNAASNFAAEEQRLMEDLGTSRQKVAGGVQELIDALRAIDATRIGGRPHNGKNATMEHDGFVPWAGGGVDCLLLKFDYGNTEKLAMQQSEDG</sequence>
<feature type="compositionally biased region" description="Low complexity" evidence="7">
    <location>
        <begin position="599"/>
        <end position="611"/>
    </location>
</feature>
<dbReference type="InterPro" id="IPR007259">
    <property type="entry name" value="GCP"/>
</dbReference>
<dbReference type="AlphaFoldDB" id="A0AAD9ZBI1"/>
<evidence type="ECO:0000259" key="9">
    <source>
        <dbReference type="Pfam" id="PF17681"/>
    </source>
</evidence>
<dbReference type="GO" id="GO:0051011">
    <property type="term" value="F:microtubule minus-end binding"/>
    <property type="evidence" value="ECO:0007669"/>
    <property type="project" value="TreeGrafter"/>
</dbReference>
<dbReference type="GO" id="GO:0043015">
    <property type="term" value="F:gamma-tubulin binding"/>
    <property type="evidence" value="ECO:0007669"/>
    <property type="project" value="InterPro"/>
</dbReference>
<evidence type="ECO:0000313" key="10">
    <source>
        <dbReference type="EMBL" id="KAK3174638.1"/>
    </source>
</evidence>
<comment type="similarity">
    <text evidence="2 6">Belongs to the TUBGCP family.</text>
</comment>
<dbReference type="PANTHER" id="PTHR19302:SF27">
    <property type="entry name" value="GAMMA-TUBULIN COMPLEX COMPONENT 4"/>
    <property type="match status" value="1"/>
</dbReference>